<evidence type="ECO:0000256" key="3">
    <source>
        <dbReference type="ARBA" id="ARBA00023163"/>
    </source>
</evidence>
<dbReference type="GO" id="GO:0003677">
    <property type="term" value="F:DNA binding"/>
    <property type="evidence" value="ECO:0007669"/>
    <property type="project" value="UniProtKB-KW"/>
</dbReference>
<keyword evidence="4" id="KW-1133">Transmembrane helix</keyword>
<evidence type="ECO:0000259" key="5">
    <source>
        <dbReference type="SMART" id="SM00418"/>
    </source>
</evidence>
<feature type="domain" description="HTH arsR-type" evidence="5">
    <location>
        <begin position="30"/>
        <end position="111"/>
    </location>
</feature>
<dbReference type="InterPro" id="IPR036390">
    <property type="entry name" value="WH_DNA-bd_sf"/>
</dbReference>
<name>A0A2I8VIT4_9EURY</name>
<dbReference type="EMBL" id="CP026309">
    <property type="protein sequence ID" value="AUV81853.1"/>
    <property type="molecule type" value="Genomic_DNA"/>
</dbReference>
<dbReference type="PANTHER" id="PTHR43132:SF2">
    <property type="entry name" value="ARSENICAL RESISTANCE OPERON REPRESSOR ARSR-RELATED"/>
    <property type="match status" value="1"/>
</dbReference>
<dbReference type="InterPro" id="IPR036388">
    <property type="entry name" value="WH-like_DNA-bd_sf"/>
</dbReference>
<keyword evidence="1" id="KW-0805">Transcription regulation</keyword>
<dbReference type="InterPro" id="IPR011991">
    <property type="entry name" value="ArsR-like_HTH"/>
</dbReference>
<dbReference type="AlphaFoldDB" id="A0A2I8VIT4"/>
<dbReference type="OrthoDB" id="11368at2157"/>
<dbReference type="SMART" id="SM00418">
    <property type="entry name" value="HTH_ARSR"/>
    <property type="match status" value="1"/>
</dbReference>
<accession>A0A2I8VIT4</accession>
<evidence type="ECO:0000313" key="6">
    <source>
        <dbReference type="EMBL" id="AUV81853.1"/>
    </source>
</evidence>
<feature type="transmembrane region" description="Helical" evidence="4">
    <location>
        <begin position="121"/>
        <end position="143"/>
    </location>
</feature>
<proteinExistence type="predicted"/>
<evidence type="ECO:0000256" key="1">
    <source>
        <dbReference type="ARBA" id="ARBA00023015"/>
    </source>
</evidence>
<keyword evidence="4" id="KW-0812">Transmembrane</keyword>
<dbReference type="Gene3D" id="1.10.10.10">
    <property type="entry name" value="Winged helix-like DNA-binding domain superfamily/Winged helix DNA-binding domain"/>
    <property type="match status" value="1"/>
</dbReference>
<dbReference type="Pfam" id="PF12840">
    <property type="entry name" value="HTH_20"/>
    <property type="match status" value="1"/>
</dbReference>
<dbReference type="RefSeq" id="WP_103425542.1">
    <property type="nucleotide sequence ID" value="NZ_CP026309.1"/>
</dbReference>
<keyword evidence="4" id="KW-0472">Membrane</keyword>
<dbReference type="CDD" id="cd00090">
    <property type="entry name" value="HTH_ARSR"/>
    <property type="match status" value="1"/>
</dbReference>
<dbReference type="GeneID" id="35592323"/>
<protein>
    <submittedName>
        <fullName evidence="6">ArsR family transcriptional regulator</fullName>
    </submittedName>
</protein>
<dbReference type="KEGG" id="srub:C2R22_09490"/>
<keyword evidence="7" id="KW-1185">Reference proteome</keyword>
<keyword evidence="3" id="KW-0804">Transcription</keyword>
<dbReference type="PANTHER" id="PTHR43132">
    <property type="entry name" value="ARSENICAL RESISTANCE OPERON REPRESSOR ARSR-RELATED"/>
    <property type="match status" value="1"/>
</dbReference>
<dbReference type="InterPro" id="IPR051011">
    <property type="entry name" value="Metal_resp_trans_reg"/>
</dbReference>
<dbReference type="Proteomes" id="UP000236584">
    <property type="component" value="Chromosome"/>
</dbReference>
<reference evidence="6 7" key="1">
    <citation type="submission" date="2018-01" db="EMBL/GenBank/DDBJ databases">
        <title>Complete genome sequence of Salinigranum rubrum GX10T, an extremely halophilic archaeon isolated from a marine solar saltern.</title>
        <authorList>
            <person name="Han S."/>
        </authorList>
    </citation>
    <scope>NUCLEOTIDE SEQUENCE [LARGE SCALE GENOMIC DNA]</scope>
    <source>
        <strain evidence="6 7">GX10</strain>
    </source>
</reference>
<dbReference type="Pfam" id="PF24267">
    <property type="entry name" value="HVO_1552_C"/>
    <property type="match status" value="1"/>
</dbReference>
<dbReference type="GO" id="GO:0003700">
    <property type="term" value="F:DNA-binding transcription factor activity"/>
    <property type="evidence" value="ECO:0007669"/>
    <property type="project" value="InterPro"/>
</dbReference>
<organism evidence="6 7">
    <name type="scientific">Salinigranum rubrum</name>
    <dbReference type="NCBI Taxonomy" id="755307"/>
    <lineage>
        <taxon>Archaea</taxon>
        <taxon>Methanobacteriati</taxon>
        <taxon>Methanobacteriota</taxon>
        <taxon>Stenosarchaea group</taxon>
        <taxon>Halobacteria</taxon>
        <taxon>Halobacteriales</taxon>
        <taxon>Haloferacaceae</taxon>
        <taxon>Salinigranum</taxon>
    </lineage>
</organism>
<feature type="transmembrane region" description="Helical" evidence="4">
    <location>
        <begin position="180"/>
        <end position="199"/>
    </location>
</feature>
<keyword evidence="2" id="KW-0238">DNA-binding</keyword>
<gene>
    <name evidence="6" type="ORF">C2R22_09490</name>
</gene>
<evidence type="ECO:0000256" key="2">
    <source>
        <dbReference type="ARBA" id="ARBA00023125"/>
    </source>
</evidence>
<evidence type="ECO:0000313" key="7">
    <source>
        <dbReference type="Proteomes" id="UP000236584"/>
    </source>
</evidence>
<sequence length="203" mass="21218">MARLLPSLSSSASDDASPRVIGLDSADADDLIGALSSRTARRILAALHEEPASASEIAAQVDSSLQNVQYHLGRMEEAGLVEVLETVYSEKGREMKVYTPSDKPLVVVAARESETSGLRDALTRLLGAVGVLGLVSLLVQFLLGRESAGGAAMSADSAEGARIAAETTTAAAATGLPPGLLFFLGGLVVILGTFVVWWIRTRR</sequence>
<evidence type="ECO:0000256" key="4">
    <source>
        <dbReference type="SAM" id="Phobius"/>
    </source>
</evidence>
<dbReference type="SUPFAM" id="SSF46785">
    <property type="entry name" value="Winged helix' DNA-binding domain"/>
    <property type="match status" value="1"/>
</dbReference>
<dbReference type="InterPro" id="IPR001845">
    <property type="entry name" value="HTH_ArsR_DNA-bd_dom"/>
</dbReference>
<dbReference type="InterPro" id="IPR056525">
    <property type="entry name" value="HVO_1552_C"/>
</dbReference>